<dbReference type="Proteomes" id="UP001059663">
    <property type="component" value="Chromosome"/>
</dbReference>
<proteinExistence type="predicted"/>
<accession>A0AC61U7K0</accession>
<evidence type="ECO:0000313" key="2">
    <source>
        <dbReference type="Proteomes" id="UP001059663"/>
    </source>
</evidence>
<dbReference type="EMBL" id="CP087977">
    <property type="protein sequence ID" value="UUZ45878.1"/>
    <property type="molecule type" value="Genomic_DNA"/>
</dbReference>
<sequence>MTNLDDALQDLSEAVQQRLVVLDEGMRVIAYSIHESEPDRARLSHLLAHSDTRQAPAAGTDGVGTHTASDGTQWVLHPLRDDRHRVGHLLHVRAKGVPSPPEDVLTEGAAQLGVLLSLRTMYAERDAARARGLLTELLGEHSTEIGRASAARALVDEELVGSAGQYCAVVLAVPPGHPGGDWEARRAVDATLDFVSRTSTATVVGGVVEGLGVPVFPRPVVQDRLERVLGAPGLAHVRAGIGGVVDDLLSVATSHEQARRARRAACLDPLTHPRVTEWSGLGIDKLLLALPPGPARPRRPARAGHPAHRVGPPRGRRADARGLPRRGRGRAGERRRPGHPPLDVVLPAHPDPGDDPGRPRRRSSAPRPAHGAAGRPSRRAAQRLSDPGRIPRSTVGS</sequence>
<reference evidence="1" key="1">
    <citation type="submission" date="2021-11" db="EMBL/GenBank/DDBJ databases">
        <title>Study of the species diversity of bacterial strains isolated from a unique natural object - Shulgan-Tash cave (Bashkiria).</title>
        <authorList>
            <person name="Sazanova A.L."/>
            <person name="Chirak E.R."/>
            <person name="Safronova V.I."/>
        </authorList>
    </citation>
    <scope>NUCLEOTIDE SEQUENCE</scope>
    <source>
        <strain evidence="1">P1</strain>
    </source>
</reference>
<evidence type="ECO:0000313" key="1">
    <source>
        <dbReference type="EMBL" id="UUZ45878.1"/>
    </source>
</evidence>
<protein>
    <submittedName>
        <fullName evidence="1">Uncharacterized protein</fullName>
    </submittedName>
</protein>
<name>A0AC61U7K0_9MICO</name>
<gene>
    <name evidence="1" type="ORF">LP422_08315</name>
</gene>
<organism evidence="1 2">
    <name type="scientific">Janibacter limosus</name>
    <dbReference type="NCBI Taxonomy" id="53458"/>
    <lineage>
        <taxon>Bacteria</taxon>
        <taxon>Bacillati</taxon>
        <taxon>Actinomycetota</taxon>
        <taxon>Actinomycetes</taxon>
        <taxon>Micrococcales</taxon>
        <taxon>Intrasporangiaceae</taxon>
        <taxon>Janibacter</taxon>
    </lineage>
</organism>